<feature type="region of interest" description="Disordered" evidence="1">
    <location>
        <begin position="688"/>
        <end position="852"/>
    </location>
</feature>
<accession>A0ABR2JKB6</accession>
<feature type="compositionally biased region" description="Basic and acidic residues" evidence="1">
    <location>
        <begin position="764"/>
        <end position="835"/>
    </location>
</feature>
<feature type="region of interest" description="Disordered" evidence="1">
    <location>
        <begin position="403"/>
        <end position="428"/>
    </location>
</feature>
<feature type="compositionally biased region" description="Polar residues" evidence="1">
    <location>
        <begin position="714"/>
        <end position="743"/>
    </location>
</feature>
<comment type="caution">
    <text evidence="2">The sequence shown here is derived from an EMBL/GenBank/DDBJ whole genome shotgun (WGS) entry which is preliminary data.</text>
</comment>
<reference evidence="2 3" key="1">
    <citation type="submission" date="2024-04" db="EMBL/GenBank/DDBJ databases">
        <title>Tritrichomonas musculus Genome.</title>
        <authorList>
            <person name="Alves-Ferreira E."/>
            <person name="Grigg M."/>
            <person name="Lorenzi H."/>
            <person name="Galac M."/>
        </authorList>
    </citation>
    <scope>NUCLEOTIDE SEQUENCE [LARGE SCALE GENOMIC DNA]</scope>
    <source>
        <strain evidence="2 3">EAF2021</strain>
    </source>
</reference>
<sequence length="852" mass="98978">MLFAFYLFGSILSFSKDNIKRFLNTTVGLCVVHPDNSPYDFNQNNVLETLLSLVEGRFSFSSMPYSQYSLSDKSLLSSHSNNIIITREDKFLELYVGNLSLISVSEEINSAFYSYIEVLNESSISEFKEDTIPLFLLTGPSIIKEYEDAAFFYKATKSRFGYIYQNSIDNESFASLSFIDNKNNVTRMYDRSIPIIQFIRSCKTQKSKKNKFEKNQNNLRFPKHYSQFIAISDNFTDEIKSAFDYLNSTNYGEYIAFEVVPWDKASDIMKECQIQKTESNLTYVMLSKMKKRQYNDCYVFQDMDFYSKELLYFFVSKAFKSRATESSEPKSFFNKFLMNSFPQKLTQSSFASIIPGRNLALVFIECPNSFSFFDAKVIYNTLLHEFNEKKYITKLSQYYPSDQNNNYNNINNNDSSNSTNTNTTNSDNKTMEKYLRPVDFYKIEYNIDNFRLPSADGFPSFAIYEPFNKQAHVFKDVMTIENVRNWILKFATEVEEREDVNPLIQETNNIINDFTTFIKDLSIGNNGKHEDESNDKTGSNTEGQKQNTANDKTNSNDNEPVEQTIEIQGDSNLKNFLNSIGLNLNLDDFHEIKIVTDFDTSVIGNNNEIEDKKTEDVTKEDNDATNESNDELKDIIEKSVKIEVKNLFNQERDQFKKEIINEILENIKNDTDFIQRVKLLNLDKRTNDSKQDLQQNAENKDIKNKTRNKPTDPPQNNENKSNVKINTNEKNQTKQAKNNNIPSKTEKIKPQDKDIKSNNSQEMKNNEIKKETKNDEKLQRNEVKKETSNDSPKVDDSNEIKKKETANNSHEKSKGKESKKLPKENEERKLPHRNSDGSAQIFDMYQETEEEL</sequence>
<feature type="region of interest" description="Disordered" evidence="1">
    <location>
        <begin position="525"/>
        <end position="558"/>
    </location>
</feature>
<dbReference type="EMBL" id="JAPFFF010000011">
    <property type="protein sequence ID" value="KAK8878129.1"/>
    <property type="molecule type" value="Genomic_DNA"/>
</dbReference>
<feature type="compositionally biased region" description="Basic and acidic residues" evidence="1">
    <location>
        <begin position="744"/>
        <end position="756"/>
    </location>
</feature>
<evidence type="ECO:0008006" key="4">
    <source>
        <dbReference type="Google" id="ProtNLM"/>
    </source>
</evidence>
<evidence type="ECO:0000313" key="2">
    <source>
        <dbReference type="EMBL" id="KAK8878129.1"/>
    </source>
</evidence>
<protein>
    <recommendedName>
        <fullName evidence="4">Thioredoxin domain-containing protein</fullName>
    </recommendedName>
</protein>
<gene>
    <name evidence="2" type="ORF">M9Y10_004893</name>
</gene>
<evidence type="ECO:0000256" key="1">
    <source>
        <dbReference type="SAM" id="MobiDB-lite"/>
    </source>
</evidence>
<proteinExistence type="predicted"/>
<keyword evidence="3" id="KW-1185">Reference proteome</keyword>
<feature type="compositionally biased region" description="Polar residues" evidence="1">
    <location>
        <begin position="536"/>
        <end position="558"/>
    </location>
</feature>
<feature type="compositionally biased region" description="Low complexity" evidence="1">
    <location>
        <begin position="404"/>
        <end position="428"/>
    </location>
</feature>
<evidence type="ECO:0000313" key="3">
    <source>
        <dbReference type="Proteomes" id="UP001470230"/>
    </source>
</evidence>
<name>A0ABR2JKB6_9EUKA</name>
<dbReference type="Proteomes" id="UP001470230">
    <property type="component" value="Unassembled WGS sequence"/>
</dbReference>
<organism evidence="2 3">
    <name type="scientific">Tritrichomonas musculus</name>
    <dbReference type="NCBI Taxonomy" id="1915356"/>
    <lineage>
        <taxon>Eukaryota</taxon>
        <taxon>Metamonada</taxon>
        <taxon>Parabasalia</taxon>
        <taxon>Tritrichomonadida</taxon>
        <taxon>Tritrichomonadidae</taxon>
        <taxon>Tritrichomonas</taxon>
    </lineage>
</organism>